<protein>
    <recommendedName>
        <fullName evidence="4">Tetratricopeptide repeat protein</fullName>
    </recommendedName>
</protein>
<dbReference type="EMBL" id="FNXE01000046">
    <property type="protein sequence ID" value="SEH98109.1"/>
    <property type="molecule type" value="Genomic_DNA"/>
</dbReference>
<keyword evidence="3" id="KW-1185">Reference proteome</keyword>
<dbReference type="AlphaFoldDB" id="A0A1H6M9M7"/>
<evidence type="ECO:0000256" key="1">
    <source>
        <dbReference type="SAM" id="SignalP"/>
    </source>
</evidence>
<accession>A0A1H6M9M7</accession>
<dbReference type="OrthoDB" id="639967at2"/>
<feature type="signal peptide" evidence="1">
    <location>
        <begin position="1"/>
        <end position="20"/>
    </location>
</feature>
<sequence length="754" mass="90173">MQNWKLSIIVFFSSAFTASACGFSPFGEDIRFSLFLPKYIKVQGYESFCYHSDLLYYEESESIFSANVLDWYQFTGKQVDISHIKSFFANYDYRDINEKSDNLFVQFLYKNKQYGVLKYLINAKKTEPFNSVLFENDAWELQQADLQSQRGLFIKKIENDLQQENDVFLQRKYAFLIIRLAYYDNDLHKIEHLFEEYFKNSNQDYLYYWSLYFFCFTDKATSLDIANVFEHSEDKRYASYYYFKDRFNLNEALQLSKNSCEKASVYAFASIQKIDRNLVNLKAVYQNNPKSKSLEALLLREINKLEDWIYTPYYTNYLSSTVYDFWNDSQKETMNTLQNRSENDRLYAKEVLDFITNVNFGKTDNPLPWKSAEIQLLFMTRKYDQCLQKIEMFVKENPDEKVIGQFEQIKALCLVSKQEKGKAEVTEEVQKIVLKQSLNAKFLFALGRELEYRENYTDGLALISYADKIGQSIYDYDRIFWRGNRLRTSGNLDYFYSYFDYLDFVYDAQELKKVLDSIDLSAANPYQKNIYSVLKNDYLKLKDLLGTKFLRENNLPEAYTVFKSMDNGYWEENYNAWERTELDYGYHTFEQNPFYDFKYTTGFIPHQEKFIVSKLSVVEHLLKFQKLADDTKNPDRDYYYFIIANCYYNMSDEGNSWVMRRFSSTSDYWSYSSEYESYIDEAEYRNRLLAQNYYRLAYQNAKSNKFKALCLRMEELAADGYPSQFPKVKEEFSEYYKDLSSCYSLNQYFLSRTK</sequence>
<reference evidence="2 3" key="1">
    <citation type="submission" date="2016-10" db="EMBL/GenBank/DDBJ databases">
        <authorList>
            <person name="de Groot N.N."/>
        </authorList>
    </citation>
    <scope>NUCLEOTIDE SEQUENCE [LARGE SCALE GENOMIC DNA]</scope>
    <source>
        <strain evidence="2 3">CGMCC 1.10825</strain>
    </source>
</reference>
<feature type="chain" id="PRO_5011674219" description="Tetratricopeptide repeat protein" evidence="1">
    <location>
        <begin position="21"/>
        <end position="754"/>
    </location>
</feature>
<evidence type="ECO:0000313" key="2">
    <source>
        <dbReference type="EMBL" id="SEH98109.1"/>
    </source>
</evidence>
<name>A0A1H6M9M7_9FLAO</name>
<keyword evidence="1" id="KW-0732">Signal</keyword>
<dbReference type="STRING" id="1159016.SAMN02927937_02519"/>
<evidence type="ECO:0008006" key="4">
    <source>
        <dbReference type="Google" id="ProtNLM"/>
    </source>
</evidence>
<dbReference type="Proteomes" id="UP000199634">
    <property type="component" value="Unassembled WGS sequence"/>
</dbReference>
<proteinExistence type="predicted"/>
<gene>
    <name evidence="2" type="ORF">SAMN02927937_02519</name>
</gene>
<evidence type="ECO:0000313" key="3">
    <source>
        <dbReference type="Proteomes" id="UP000199634"/>
    </source>
</evidence>
<dbReference type="RefSeq" id="WP_091101694.1">
    <property type="nucleotide sequence ID" value="NZ_FNXE01000046.1"/>
</dbReference>
<organism evidence="2 3">
    <name type="scientific">Paenimyroides marinum</name>
    <dbReference type="NCBI Taxonomy" id="1159016"/>
    <lineage>
        <taxon>Bacteria</taxon>
        <taxon>Pseudomonadati</taxon>
        <taxon>Bacteroidota</taxon>
        <taxon>Flavobacteriia</taxon>
        <taxon>Flavobacteriales</taxon>
        <taxon>Flavobacteriaceae</taxon>
        <taxon>Paenimyroides</taxon>
    </lineage>
</organism>
<dbReference type="PROSITE" id="PS51257">
    <property type="entry name" value="PROKAR_LIPOPROTEIN"/>
    <property type="match status" value="1"/>
</dbReference>